<dbReference type="PANTHER" id="PTHR10887">
    <property type="entry name" value="DNA2/NAM7 HELICASE FAMILY"/>
    <property type="match status" value="1"/>
</dbReference>
<feature type="compositionally biased region" description="Acidic residues" evidence="1">
    <location>
        <begin position="21"/>
        <end position="34"/>
    </location>
</feature>
<sequence>MVEKGKTYSAEDGAEGKKGEIEEDKGDEGSEDGDGGVSELSYPYKVSPPARMYQLDRLWIQQVQSFGFGRMNTQELAVFHTQRDQLRAEVMRMAKIVFGTRLGLGDRSIRAASPKIAIIDEAGQASEIETVTPIVIPTIHQVLLFGDHQQLPTISTFETMIYTRSLLERLANVKTQQPNRPSANFHLLVENYHSVPQILALQVRRQTPTKSVTRGNTRDVNNYPKAYHVGLDNGR</sequence>
<proteinExistence type="predicted"/>
<keyword evidence="4" id="KW-1185">Reference proteome</keyword>
<dbReference type="GO" id="GO:0031380">
    <property type="term" value="C:nuclear RNA-directed RNA polymerase complex"/>
    <property type="evidence" value="ECO:0007669"/>
    <property type="project" value="TreeGrafter"/>
</dbReference>
<protein>
    <recommendedName>
        <fullName evidence="2">DNA2/NAM7 helicase helicase domain-containing protein</fullName>
    </recommendedName>
</protein>
<evidence type="ECO:0000259" key="2">
    <source>
        <dbReference type="Pfam" id="PF13086"/>
    </source>
</evidence>
<name>A0AAV9W627_9PEZI</name>
<evidence type="ECO:0000256" key="1">
    <source>
        <dbReference type="SAM" id="MobiDB-lite"/>
    </source>
</evidence>
<comment type="caution">
    <text evidence="3">The sequence shown here is derived from an EMBL/GenBank/DDBJ whole genome shotgun (WGS) entry which is preliminary data.</text>
</comment>
<gene>
    <name evidence="3" type="ORF">TWF481_010214</name>
</gene>
<dbReference type="Gene3D" id="3.40.50.300">
    <property type="entry name" value="P-loop containing nucleotide triphosphate hydrolases"/>
    <property type="match status" value="1"/>
</dbReference>
<dbReference type="PANTHER" id="PTHR10887:SF341">
    <property type="entry name" value="NFX1-TYPE ZINC FINGER-CONTAINING PROTEIN 1"/>
    <property type="match status" value="1"/>
</dbReference>
<dbReference type="GO" id="GO:0031048">
    <property type="term" value="P:regulatory ncRNA-mediated heterochromatin formation"/>
    <property type="evidence" value="ECO:0007669"/>
    <property type="project" value="TreeGrafter"/>
</dbReference>
<dbReference type="GO" id="GO:0004386">
    <property type="term" value="F:helicase activity"/>
    <property type="evidence" value="ECO:0007669"/>
    <property type="project" value="InterPro"/>
</dbReference>
<dbReference type="InterPro" id="IPR045055">
    <property type="entry name" value="DNA2/NAM7-like"/>
</dbReference>
<dbReference type="EMBL" id="JAVHJL010000007">
    <property type="protein sequence ID" value="KAK6499857.1"/>
    <property type="molecule type" value="Genomic_DNA"/>
</dbReference>
<feature type="region of interest" description="Disordered" evidence="1">
    <location>
        <begin position="1"/>
        <end position="41"/>
    </location>
</feature>
<reference evidence="3 4" key="1">
    <citation type="submission" date="2023-08" db="EMBL/GenBank/DDBJ databases">
        <authorList>
            <person name="Palmer J.M."/>
        </authorList>
    </citation>
    <scope>NUCLEOTIDE SEQUENCE [LARGE SCALE GENOMIC DNA]</scope>
    <source>
        <strain evidence="3 4">TWF481</strain>
    </source>
</reference>
<dbReference type="InterPro" id="IPR027417">
    <property type="entry name" value="P-loop_NTPase"/>
</dbReference>
<dbReference type="Pfam" id="PF13086">
    <property type="entry name" value="AAA_11"/>
    <property type="match status" value="1"/>
</dbReference>
<feature type="domain" description="DNA2/NAM7 helicase helicase" evidence="2">
    <location>
        <begin position="79"/>
        <end position="153"/>
    </location>
</feature>
<accession>A0AAV9W627</accession>
<dbReference type="Proteomes" id="UP001370758">
    <property type="component" value="Unassembled WGS sequence"/>
</dbReference>
<evidence type="ECO:0000313" key="4">
    <source>
        <dbReference type="Proteomes" id="UP001370758"/>
    </source>
</evidence>
<dbReference type="SUPFAM" id="SSF52540">
    <property type="entry name" value="P-loop containing nucleoside triphosphate hydrolases"/>
    <property type="match status" value="1"/>
</dbReference>
<evidence type="ECO:0000313" key="3">
    <source>
        <dbReference type="EMBL" id="KAK6499857.1"/>
    </source>
</evidence>
<dbReference type="InterPro" id="IPR041677">
    <property type="entry name" value="DNA2/NAM7_AAA_11"/>
</dbReference>
<organism evidence="3 4">
    <name type="scientific">Arthrobotrys musiformis</name>
    <dbReference type="NCBI Taxonomy" id="47236"/>
    <lineage>
        <taxon>Eukaryota</taxon>
        <taxon>Fungi</taxon>
        <taxon>Dikarya</taxon>
        <taxon>Ascomycota</taxon>
        <taxon>Pezizomycotina</taxon>
        <taxon>Orbiliomycetes</taxon>
        <taxon>Orbiliales</taxon>
        <taxon>Orbiliaceae</taxon>
        <taxon>Arthrobotrys</taxon>
    </lineage>
</organism>
<dbReference type="AlphaFoldDB" id="A0AAV9W627"/>